<gene>
    <name evidence="1" type="ORF">ACFSCV_14295</name>
</gene>
<accession>A0ABW4KB25</accession>
<reference evidence="2" key="1">
    <citation type="journal article" date="2019" name="Int. J. Syst. Evol. Microbiol.">
        <title>The Global Catalogue of Microorganisms (GCM) 10K type strain sequencing project: providing services to taxonomists for standard genome sequencing and annotation.</title>
        <authorList>
            <consortium name="The Broad Institute Genomics Platform"/>
            <consortium name="The Broad Institute Genome Sequencing Center for Infectious Disease"/>
            <person name="Wu L."/>
            <person name="Ma J."/>
        </authorList>
    </citation>
    <scope>NUCLEOTIDE SEQUENCE [LARGE SCALE GENOMIC DNA]</scope>
    <source>
        <strain evidence="2">KCTC 23707</strain>
    </source>
</reference>
<name>A0ABW4KB25_9HYPH</name>
<sequence>MIRHPAFSPQDDNAQAGMVHGASGAGARLVFVAEAAGPDFVVLAAGADASPAAKGAPLREALRGRLSSEEEVLLAAGLAAGGAFTLETFGSKAGAMTLRATPVEGSGPAMVVVTLEPTLAGTLWHRFRNQVQSMTSLAALQARRLPPGQGQDALIDLRARFEALSTEIPEEADALARVIERVVQLFDPLRRRQTAVTVSPLPAMSPRRAGLHAQVATEFVIDLFRCGLGERPGQAALSVAATPDGGVSFRASTDAPAAAAPTGSVELGLALARSLVESAGGDFVRQTEPTFRVEARIPPETASG</sequence>
<proteinExistence type="predicted"/>
<dbReference type="Proteomes" id="UP001597308">
    <property type="component" value="Unassembled WGS sequence"/>
</dbReference>
<dbReference type="RefSeq" id="WP_378800246.1">
    <property type="nucleotide sequence ID" value="NZ_JBHUER010000010.1"/>
</dbReference>
<protein>
    <recommendedName>
        <fullName evidence="3">Sensor histidine kinase</fullName>
    </recommendedName>
</protein>
<evidence type="ECO:0000313" key="1">
    <source>
        <dbReference type="EMBL" id="MFD1704172.1"/>
    </source>
</evidence>
<organism evidence="1 2">
    <name type="scientific">Methylopila henanensis</name>
    <dbReference type="NCBI Taxonomy" id="873516"/>
    <lineage>
        <taxon>Bacteria</taxon>
        <taxon>Pseudomonadati</taxon>
        <taxon>Pseudomonadota</taxon>
        <taxon>Alphaproteobacteria</taxon>
        <taxon>Hyphomicrobiales</taxon>
        <taxon>Methylopilaceae</taxon>
        <taxon>Methylopila</taxon>
    </lineage>
</organism>
<dbReference type="EMBL" id="JBHUER010000010">
    <property type="protein sequence ID" value="MFD1704172.1"/>
    <property type="molecule type" value="Genomic_DNA"/>
</dbReference>
<comment type="caution">
    <text evidence="1">The sequence shown here is derived from an EMBL/GenBank/DDBJ whole genome shotgun (WGS) entry which is preliminary data.</text>
</comment>
<keyword evidence="2" id="KW-1185">Reference proteome</keyword>
<evidence type="ECO:0008006" key="3">
    <source>
        <dbReference type="Google" id="ProtNLM"/>
    </source>
</evidence>
<evidence type="ECO:0000313" key="2">
    <source>
        <dbReference type="Proteomes" id="UP001597308"/>
    </source>
</evidence>